<dbReference type="InterPro" id="IPR024935">
    <property type="entry name" value="Rubredoxin_dom"/>
</dbReference>
<dbReference type="RefSeq" id="WP_192760689.1">
    <property type="nucleotide sequence ID" value="NZ_JADBDZ010000001.1"/>
</dbReference>
<dbReference type="CDD" id="cd00730">
    <property type="entry name" value="rubredoxin"/>
    <property type="match status" value="1"/>
</dbReference>
<dbReference type="Gene3D" id="2.20.28.10">
    <property type="match status" value="1"/>
</dbReference>
<comment type="caution">
    <text evidence="8">The sequence shown here is derived from an EMBL/GenBank/DDBJ whole genome shotgun (WGS) entry which is preliminary data.</text>
</comment>
<evidence type="ECO:0000256" key="2">
    <source>
        <dbReference type="ARBA" id="ARBA00022448"/>
    </source>
</evidence>
<dbReference type="SUPFAM" id="SSF57802">
    <property type="entry name" value="Rubredoxin-like"/>
    <property type="match status" value="1"/>
</dbReference>
<evidence type="ECO:0000313" key="8">
    <source>
        <dbReference type="EMBL" id="MBE1534288.1"/>
    </source>
</evidence>
<dbReference type="Pfam" id="PF00301">
    <property type="entry name" value="Rubredoxin"/>
    <property type="match status" value="1"/>
</dbReference>
<dbReference type="Proteomes" id="UP000627838">
    <property type="component" value="Unassembled WGS sequence"/>
</dbReference>
<reference evidence="8 9" key="1">
    <citation type="submission" date="2020-10" db="EMBL/GenBank/DDBJ databases">
        <title>Sequencing the genomes of 1000 actinobacteria strains.</title>
        <authorList>
            <person name="Klenk H.-P."/>
        </authorList>
    </citation>
    <scope>NUCLEOTIDE SEQUENCE [LARGE SCALE GENOMIC DNA]</scope>
    <source>
        <strain evidence="8 9">DSM 46744</strain>
    </source>
</reference>
<dbReference type="PRINTS" id="PR00163">
    <property type="entry name" value="RUBREDOXIN"/>
</dbReference>
<dbReference type="InterPro" id="IPR018527">
    <property type="entry name" value="Rubredoxin_Fe_BS"/>
</dbReference>
<dbReference type="PROSITE" id="PS50903">
    <property type="entry name" value="RUBREDOXIN_LIKE"/>
    <property type="match status" value="1"/>
</dbReference>
<dbReference type="InterPro" id="IPR024934">
    <property type="entry name" value="Rubredoxin-like_dom"/>
</dbReference>
<evidence type="ECO:0000313" key="9">
    <source>
        <dbReference type="Proteomes" id="UP000627838"/>
    </source>
</evidence>
<evidence type="ECO:0000259" key="7">
    <source>
        <dbReference type="PROSITE" id="PS50903"/>
    </source>
</evidence>
<dbReference type="PROSITE" id="PS00202">
    <property type="entry name" value="RUBREDOXIN"/>
    <property type="match status" value="1"/>
</dbReference>
<keyword evidence="2" id="KW-0813">Transport</keyword>
<accession>A0ABR9JV57</accession>
<evidence type="ECO:0000256" key="6">
    <source>
        <dbReference type="RuleBase" id="RU003820"/>
    </source>
</evidence>
<name>A0ABR9JV57_9ACTN</name>
<organism evidence="8 9">
    <name type="scientific">Actinomadura algeriensis</name>
    <dbReference type="NCBI Taxonomy" id="1679523"/>
    <lineage>
        <taxon>Bacteria</taxon>
        <taxon>Bacillati</taxon>
        <taxon>Actinomycetota</taxon>
        <taxon>Actinomycetes</taxon>
        <taxon>Streptosporangiales</taxon>
        <taxon>Thermomonosporaceae</taxon>
        <taxon>Actinomadura</taxon>
    </lineage>
</organism>
<protein>
    <recommendedName>
        <fullName evidence="6">Rubredoxin</fullName>
    </recommendedName>
</protein>
<evidence type="ECO:0000256" key="4">
    <source>
        <dbReference type="ARBA" id="ARBA00022982"/>
    </source>
</evidence>
<keyword evidence="3 6" id="KW-0479">Metal-binding</keyword>
<dbReference type="EMBL" id="JADBDZ010000001">
    <property type="protein sequence ID" value="MBE1534288.1"/>
    <property type="molecule type" value="Genomic_DNA"/>
</dbReference>
<dbReference type="InterPro" id="IPR050526">
    <property type="entry name" value="Rubredoxin_ET"/>
</dbReference>
<gene>
    <name evidence="8" type="ORF">H4W34_004121</name>
</gene>
<evidence type="ECO:0000256" key="3">
    <source>
        <dbReference type="ARBA" id="ARBA00022723"/>
    </source>
</evidence>
<evidence type="ECO:0000256" key="5">
    <source>
        <dbReference type="ARBA" id="ARBA00023004"/>
    </source>
</evidence>
<proteinExistence type="inferred from homology"/>
<comment type="similarity">
    <text evidence="6">Belongs to the rubredoxin family.</text>
</comment>
<sequence length="70" mass="7742">MRSGDAAAAETVRGRAWMCLVCGFVYREDEGLPEEGIPPGTAWDDIPDDWSCPDCGVSKEDFVMAPMDWE</sequence>
<evidence type="ECO:0000256" key="1">
    <source>
        <dbReference type="ARBA" id="ARBA00002792"/>
    </source>
</evidence>
<keyword evidence="9" id="KW-1185">Reference proteome</keyword>
<dbReference type="PANTHER" id="PTHR47627">
    <property type="entry name" value="RUBREDOXIN"/>
    <property type="match status" value="1"/>
</dbReference>
<comment type="function">
    <text evidence="1">Involved in the hydrocarbon hydroxylating system, which transfers electrons from NADH to rubredoxin reductase and then through rubredoxin to alkane 1 monooxygenase.</text>
</comment>
<dbReference type="PANTHER" id="PTHR47627:SF1">
    <property type="entry name" value="RUBREDOXIN-1-RELATED"/>
    <property type="match status" value="1"/>
</dbReference>
<feature type="domain" description="Rubredoxin-like" evidence="7">
    <location>
        <begin position="14"/>
        <end position="65"/>
    </location>
</feature>
<keyword evidence="4 6" id="KW-0249">Electron transport</keyword>
<keyword evidence="5 6" id="KW-0408">Iron</keyword>
<comment type="cofactor">
    <cofactor evidence="6">
        <name>Fe(3+)</name>
        <dbReference type="ChEBI" id="CHEBI:29034"/>
    </cofactor>
</comment>